<organism evidence="1 2">
    <name type="scientific">Granulicella rosea</name>
    <dbReference type="NCBI Taxonomy" id="474952"/>
    <lineage>
        <taxon>Bacteria</taxon>
        <taxon>Pseudomonadati</taxon>
        <taxon>Acidobacteriota</taxon>
        <taxon>Terriglobia</taxon>
        <taxon>Terriglobales</taxon>
        <taxon>Acidobacteriaceae</taxon>
        <taxon>Granulicella</taxon>
    </lineage>
</organism>
<reference evidence="1 2" key="1">
    <citation type="submission" date="2017-06" db="EMBL/GenBank/DDBJ databases">
        <authorList>
            <person name="Kim H.J."/>
            <person name="Triplett B.A."/>
        </authorList>
    </citation>
    <scope>NUCLEOTIDE SEQUENCE [LARGE SCALE GENOMIC DNA]</scope>
    <source>
        <strain evidence="1 2">DSM 18704</strain>
    </source>
</reference>
<evidence type="ECO:0000313" key="1">
    <source>
        <dbReference type="EMBL" id="SNT20347.1"/>
    </source>
</evidence>
<dbReference type="RefSeq" id="WP_089409209.1">
    <property type="nucleotide sequence ID" value="NZ_FZOU01000005.1"/>
</dbReference>
<dbReference type="EMBL" id="FZOU01000005">
    <property type="protein sequence ID" value="SNT20347.1"/>
    <property type="molecule type" value="Genomic_DNA"/>
</dbReference>
<name>A0A239KPP0_9BACT</name>
<proteinExistence type="predicted"/>
<protein>
    <submittedName>
        <fullName evidence="1">Uncharacterized protein</fullName>
    </submittedName>
</protein>
<evidence type="ECO:0000313" key="2">
    <source>
        <dbReference type="Proteomes" id="UP000198356"/>
    </source>
</evidence>
<sequence>MSTPGMRDILRLLCLCGCLRASHAQGQAVATYNYWPNPVSHTNSDTWLRQHHTEIAMLKPRVLVLVADNRAHIGAVQAFVKQAVQAAAEGSRYHGYSVPASKPQLQYQIVSLADLRDQSATAWPSIWPVHIDPQGKPAFDYDGLFSPEMARALGFHDPGDPDKYLNLRELFEQGVINEVWMVYPEIDGQPENGIVGIFETAARVQVYDAQGNPKPHIFDRCAGNGCLPPTEHGQAHVTMRFAELNIGLGVGCFTHATGHGFDTGLWRAIPEFDDASARFFNRRLKAQGLPMDNLYESCPSKLGDCWEYPNDHTLANGPLSKPLPSFRDDHWGMGCGSVHFPPNGHSNYDFEDTQRVLSTCENYGLQNGPDGADKQQPYRFTGMPADPRKPYDCGGAWQIYLRQSFPGYGSKAKNADGTPMKSWWPYLYY</sequence>
<gene>
    <name evidence="1" type="ORF">SAMN05421770_105132</name>
</gene>
<dbReference type="AlphaFoldDB" id="A0A239KPP0"/>
<accession>A0A239KPP0</accession>
<dbReference type="OrthoDB" id="1091227at2"/>
<keyword evidence="2" id="KW-1185">Reference proteome</keyword>
<dbReference type="Proteomes" id="UP000198356">
    <property type="component" value="Unassembled WGS sequence"/>
</dbReference>